<dbReference type="InterPro" id="IPR001119">
    <property type="entry name" value="SLH_dom"/>
</dbReference>
<dbReference type="RefSeq" id="WP_342372325.1">
    <property type="nucleotide sequence ID" value="NZ_CP115965.1"/>
</dbReference>
<accession>A0ABZ3C614</accession>
<evidence type="ECO:0000256" key="1">
    <source>
        <dbReference type="SAM" id="SignalP"/>
    </source>
</evidence>
<feature type="chain" id="PRO_5046685411" evidence="1">
    <location>
        <begin position="33"/>
        <end position="522"/>
    </location>
</feature>
<keyword evidence="4" id="KW-1185">Reference proteome</keyword>
<reference evidence="3 4" key="1">
    <citation type="journal article" date="2023" name="Environ Microbiome">
        <title>A coral-associated actinobacterium mitigates coral bleaching under heat stress.</title>
        <authorList>
            <person name="Li J."/>
            <person name="Zou Y."/>
            <person name="Li Q."/>
            <person name="Zhang J."/>
            <person name="Bourne D.G."/>
            <person name="Lyu Y."/>
            <person name="Liu C."/>
            <person name="Zhang S."/>
        </authorList>
    </citation>
    <scope>NUCLEOTIDE SEQUENCE [LARGE SCALE GENOMIC DNA]</scope>
    <source>
        <strain evidence="3 4">SCSIO 13291</strain>
    </source>
</reference>
<keyword evidence="1" id="KW-0732">Signal</keyword>
<dbReference type="PANTHER" id="PTHR43308:SF5">
    <property type="entry name" value="S-LAYER PROTEIN _ PEPTIDOGLYCAN ENDO-BETA-N-ACETYLGLUCOSAMINIDASE"/>
    <property type="match status" value="1"/>
</dbReference>
<evidence type="ECO:0000259" key="2">
    <source>
        <dbReference type="PROSITE" id="PS51272"/>
    </source>
</evidence>
<dbReference type="Proteomes" id="UP001434337">
    <property type="component" value="Chromosome"/>
</dbReference>
<feature type="domain" description="SLH" evidence="2">
    <location>
        <begin position="467"/>
        <end position="522"/>
    </location>
</feature>
<feature type="signal peptide" evidence="1">
    <location>
        <begin position="1"/>
        <end position="32"/>
    </location>
</feature>
<gene>
    <name evidence="3" type="ORF">PCC79_15185</name>
</gene>
<dbReference type="PROSITE" id="PS51272">
    <property type="entry name" value="SLH"/>
    <property type="match status" value="3"/>
</dbReference>
<name>A0ABZ3C614_9ACTN</name>
<dbReference type="InterPro" id="IPR051465">
    <property type="entry name" value="Cell_Envelope_Struct_Comp"/>
</dbReference>
<feature type="domain" description="SLH" evidence="2">
    <location>
        <begin position="405"/>
        <end position="466"/>
    </location>
</feature>
<protein>
    <submittedName>
        <fullName evidence="3">S-layer homology domain-containing protein</fullName>
    </submittedName>
</protein>
<organism evidence="3 4">
    <name type="scientific">Propioniciclava soli</name>
    <dbReference type="NCBI Taxonomy" id="2775081"/>
    <lineage>
        <taxon>Bacteria</taxon>
        <taxon>Bacillati</taxon>
        <taxon>Actinomycetota</taxon>
        <taxon>Actinomycetes</taxon>
        <taxon>Propionibacteriales</taxon>
        <taxon>Propionibacteriaceae</taxon>
        <taxon>Propioniciclava</taxon>
    </lineage>
</organism>
<feature type="domain" description="SLH" evidence="2">
    <location>
        <begin position="344"/>
        <end position="404"/>
    </location>
</feature>
<dbReference type="EMBL" id="CP115965">
    <property type="protein sequence ID" value="WZW98213.1"/>
    <property type="molecule type" value="Genomic_DNA"/>
</dbReference>
<dbReference type="Pfam" id="PF00395">
    <property type="entry name" value="SLH"/>
    <property type="match status" value="3"/>
</dbReference>
<evidence type="ECO:0000313" key="3">
    <source>
        <dbReference type="EMBL" id="WZW98213.1"/>
    </source>
</evidence>
<proteinExistence type="predicted"/>
<evidence type="ECO:0000313" key="4">
    <source>
        <dbReference type="Proteomes" id="UP001434337"/>
    </source>
</evidence>
<sequence length="522" mass="55075">MPVLRPLRALAAAAAALAVGLAGWAAPTPASAASPLDGFDPGNLISDAAFYRPGAMTRAEVTAFVTQIGAACVPNADKTPCLKDYTVPTPALTATAYCAALAANPANTGAGIVADVATACGINPQVLLVLIQRESSLLTRSGSQLTRQMYNQATGAGCPDFTGCAPDWASYFAQVYGAAERFQKYRQHPERYNHRAGTTVQIAYHPETTCGKASVYLQNQATAGLYNYTPYVPNQAAIAAVSGTGDACSTYGNRNFHRILRAWFPATASGSTAPPIAPSPPATVTPALTETLARASQLTAARTGNALAPMTCTAAGVCSKRYANLTIWWTAARRTTLGVAGVTAPPAPYTDAASSGFRNEVEWLTARRIATGWPDGTFRPAQPIARDAMAAFLHRAAGAPAFTPTRQTFRDVTPDNPFYREIEWAASVGITTGYPDGTYRPLEPVRRDAMAAFLHRASGSPALTPPARATFTDVPAGLPFRAEIEWLVASGVTTGYPDGTYRPWDPVSREAMAAFLYRRAGG</sequence>
<dbReference type="PANTHER" id="PTHR43308">
    <property type="entry name" value="OUTER MEMBRANE PROTEIN ALPHA-RELATED"/>
    <property type="match status" value="1"/>
</dbReference>